<gene>
    <name evidence="2" type="ORF">MCHLO_01456</name>
</gene>
<feature type="non-terminal residue" evidence="2">
    <location>
        <position position="394"/>
    </location>
</feature>
<reference evidence="2" key="1">
    <citation type="submission" date="2014-09" db="EMBL/GenBank/DDBJ databases">
        <title>Genome sequence of the luminous mushroom Mycena chlorophos for searching fungal bioluminescence genes.</title>
        <authorList>
            <person name="Tanaka Y."/>
            <person name="Kasuga D."/>
            <person name="Oba Y."/>
            <person name="Hase S."/>
            <person name="Sato K."/>
            <person name="Oba Y."/>
            <person name="Sakakibara Y."/>
        </authorList>
    </citation>
    <scope>NUCLEOTIDE SEQUENCE</scope>
</reference>
<accession>A0ABQ0KY92</accession>
<evidence type="ECO:0000256" key="1">
    <source>
        <dbReference type="SAM" id="MobiDB-lite"/>
    </source>
</evidence>
<dbReference type="Proteomes" id="UP000815677">
    <property type="component" value="Unassembled WGS sequence"/>
</dbReference>
<feature type="region of interest" description="Disordered" evidence="1">
    <location>
        <begin position="205"/>
        <end position="230"/>
    </location>
</feature>
<proteinExistence type="predicted"/>
<name>A0ABQ0KY92_MYCCL</name>
<sequence>MSLEYNDPESTRLHTVTSDSTGDESAPDLPPSGTATIPHSAPRVSEIVNLEILDPASIQSLDWKLTWLEPSRCYLIQGLNLGSWGDVPEPVVLGRMRVDAPCRRCSRTMENGKDKEKTKYMSFDDTTELNRRLGALLPQYAAERITWTHLYVTNDYRGQGYPTEPKDSWSTVEQQTTVEAIKNKYGAPGKVAIICVVNKPVSSQKRSQGAPALRGPTTQAQRALAAREAPSKIGRRGAAYLEGQRQQESMIFGAGHDPMTYPATSLPVAIQFPPFLPLIENTAKILASGMREAELLEMTAEVLGPNYVGFMYAAHELVSAATFNHPDKASLSAKVMDPLRRLLHTLNIDGTRTSSIHVEGAHETIVDAIGRIGDIAPVVIEFKFKGAGDETLQG</sequence>
<keyword evidence="3" id="KW-1185">Reference proteome</keyword>
<organism evidence="2 3">
    <name type="scientific">Mycena chlorophos</name>
    <name type="common">Agaric fungus</name>
    <name type="synonym">Agaricus chlorophos</name>
    <dbReference type="NCBI Taxonomy" id="658473"/>
    <lineage>
        <taxon>Eukaryota</taxon>
        <taxon>Fungi</taxon>
        <taxon>Dikarya</taxon>
        <taxon>Basidiomycota</taxon>
        <taxon>Agaricomycotina</taxon>
        <taxon>Agaricomycetes</taxon>
        <taxon>Agaricomycetidae</taxon>
        <taxon>Agaricales</taxon>
        <taxon>Marasmiineae</taxon>
        <taxon>Mycenaceae</taxon>
        <taxon>Mycena</taxon>
    </lineage>
</organism>
<protein>
    <submittedName>
        <fullName evidence="2">Uncharacterized protein</fullName>
    </submittedName>
</protein>
<evidence type="ECO:0000313" key="3">
    <source>
        <dbReference type="Proteomes" id="UP000815677"/>
    </source>
</evidence>
<dbReference type="EMBL" id="DF839294">
    <property type="protein sequence ID" value="GAT43788.1"/>
    <property type="molecule type" value="Genomic_DNA"/>
</dbReference>
<feature type="region of interest" description="Disordered" evidence="1">
    <location>
        <begin position="1"/>
        <end position="40"/>
    </location>
</feature>
<evidence type="ECO:0000313" key="2">
    <source>
        <dbReference type="EMBL" id="GAT43788.1"/>
    </source>
</evidence>